<organism evidence="1 2">
    <name type="scientific">Trichonephila inaurata madagascariensis</name>
    <dbReference type="NCBI Taxonomy" id="2747483"/>
    <lineage>
        <taxon>Eukaryota</taxon>
        <taxon>Metazoa</taxon>
        <taxon>Ecdysozoa</taxon>
        <taxon>Arthropoda</taxon>
        <taxon>Chelicerata</taxon>
        <taxon>Arachnida</taxon>
        <taxon>Araneae</taxon>
        <taxon>Araneomorphae</taxon>
        <taxon>Entelegynae</taxon>
        <taxon>Araneoidea</taxon>
        <taxon>Nephilidae</taxon>
        <taxon>Trichonephila</taxon>
        <taxon>Trichonephila inaurata</taxon>
    </lineage>
</organism>
<protein>
    <submittedName>
        <fullName evidence="1">Uncharacterized protein</fullName>
    </submittedName>
</protein>
<accession>A0A8X6X9D2</accession>
<dbReference type="OrthoDB" id="6436721at2759"/>
<evidence type="ECO:0000313" key="1">
    <source>
        <dbReference type="EMBL" id="GFY47741.1"/>
    </source>
</evidence>
<proteinExistence type="predicted"/>
<gene>
    <name evidence="1" type="ORF">TNIN_376721</name>
</gene>
<dbReference type="Proteomes" id="UP000886998">
    <property type="component" value="Unassembled WGS sequence"/>
</dbReference>
<comment type="caution">
    <text evidence="1">The sequence shown here is derived from an EMBL/GenBank/DDBJ whole genome shotgun (WGS) entry which is preliminary data.</text>
</comment>
<keyword evidence="2" id="KW-1185">Reference proteome</keyword>
<evidence type="ECO:0000313" key="2">
    <source>
        <dbReference type="Proteomes" id="UP000886998"/>
    </source>
</evidence>
<reference evidence="1" key="1">
    <citation type="submission" date="2020-08" db="EMBL/GenBank/DDBJ databases">
        <title>Multicomponent nature underlies the extraordinary mechanical properties of spider dragline silk.</title>
        <authorList>
            <person name="Kono N."/>
            <person name="Nakamura H."/>
            <person name="Mori M."/>
            <person name="Yoshida Y."/>
            <person name="Ohtoshi R."/>
            <person name="Malay A.D."/>
            <person name="Moran D.A.P."/>
            <person name="Tomita M."/>
            <person name="Numata K."/>
            <person name="Arakawa K."/>
        </authorList>
    </citation>
    <scope>NUCLEOTIDE SEQUENCE</scope>
</reference>
<sequence>MLWIAGCGQRSCSLYPEPEWLKIYTNGSHVEQRINAEAGVFFRLFSVYNPISHFVSAYDGEVEVLRIAVTQLQCRTEHFSTAAILSDPKAALLAINSTLALQSTSIVIGFSCLEDIASIGRWPLRDPK</sequence>
<dbReference type="AlphaFoldDB" id="A0A8X6X9D2"/>
<dbReference type="EMBL" id="BMAV01006089">
    <property type="protein sequence ID" value="GFY47741.1"/>
    <property type="molecule type" value="Genomic_DNA"/>
</dbReference>
<name>A0A8X6X9D2_9ARAC</name>